<dbReference type="EMBL" id="BLAD01000122">
    <property type="protein sequence ID" value="GES05990.1"/>
    <property type="molecule type" value="Genomic_DNA"/>
</dbReference>
<evidence type="ECO:0008006" key="3">
    <source>
        <dbReference type="Google" id="ProtNLM"/>
    </source>
</evidence>
<reference evidence="1 2" key="1">
    <citation type="submission" date="2019-10" db="EMBL/GenBank/DDBJ databases">
        <title>Whole genome shotgun sequence of Acrocarpospora corrugata NBRC 13972.</title>
        <authorList>
            <person name="Ichikawa N."/>
            <person name="Kimura A."/>
            <person name="Kitahashi Y."/>
            <person name="Komaki H."/>
            <person name="Oguchi A."/>
        </authorList>
    </citation>
    <scope>NUCLEOTIDE SEQUENCE [LARGE SCALE GENOMIC DNA]</scope>
    <source>
        <strain evidence="1 2">NBRC 13972</strain>
    </source>
</reference>
<dbReference type="Proteomes" id="UP000334990">
    <property type="component" value="Unassembled WGS sequence"/>
</dbReference>
<evidence type="ECO:0000313" key="2">
    <source>
        <dbReference type="Proteomes" id="UP000334990"/>
    </source>
</evidence>
<sequence length="109" mass="12476">MRCRCAGSSRIKARSIYQATGGRLPRKSQVGYESWLERDHVMLLDFDPTVTGIASQPFWLFWATEDGKSRSNAPDYFVRRRNGTGVIVDCRPWSAPREDLARKRSGVIR</sequence>
<accession>A0A5M3WCJ8</accession>
<gene>
    <name evidence="1" type="ORF">Acor_80590</name>
</gene>
<protein>
    <recommendedName>
        <fullName evidence="3">TnsA endonuclease N-terminal domain-containing protein</fullName>
    </recommendedName>
</protein>
<comment type="caution">
    <text evidence="1">The sequence shown here is derived from an EMBL/GenBank/DDBJ whole genome shotgun (WGS) entry which is preliminary data.</text>
</comment>
<keyword evidence="2" id="KW-1185">Reference proteome</keyword>
<proteinExistence type="predicted"/>
<dbReference type="AlphaFoldDB" id="A0A5M3WCJ8"/>
<name>A0A5M3WCJ8_9ACTN</name>
<organism evidence="1 2">
    <name type="scientific">Acrocarpospora corrugata</name>
    <dbReference type="NCBI Taxonomy" id="35763"/>
    <lineage>
        <taxon>Bacteria</taxon>
        <taxon>Bacillati</taxon>
        <taxon>Actinomycetota</taxon>
        <taxon>Actinomycetes</taxon>
        <taxon>Streptosporangiales</taxon>
        <taxon>Streptosporangiaceae</taxon>
        <taxon>Acrocarpospora</taxon>
    </lineage>
</organism>
<evidence type="ECO:0000313" key="1">
    <source>
        <dbReference type="EMBL" id="GES05990.1"/>
    </source>
</evidence>